<evidence type="ECO:0000313" key="2">
    <source>
        <dbReference type="Proteomes" id="UP001367508"/>
    </source>
</evidence>
<gene>
    <name evidence="1" type="ORF">VNO77_47068</name>
</gene>
<accession>A0AAN9JHF7</accession>
<protein>
    <submittedName>
        <fullName evidence="1">Uncharacterized protein</fullName>
    </submittedName>
</protein>
<name>A0AAN9JHF7_CANGL</name>
<dbReference type="Proteomes" id="UP001367508">
    <property type="component" value="Unassembled WGS sequence"/>
</dbReference>
<reference evidence="1 2" key="1">
    <citation type="submission" date="2024-01" db="EMBL/GenBank/DDBJ databases">
        <title>The genomes of 5 underutilized Papilionoideae crops provide insights into root nodulation and disease resistanc.</title>
        <authorList>
            <person name="Jiang F."/>
        </authorList>
    </citation>
    <scope>NUCLEOTIDE SEQUENCE [LARGE SCALE GENOMIC DNA]</scope>
    <source>
        <strain evidence="1">LVBAO_FW01</strain>
        <tissue evidence="1">Leaves</tissue>
    </source>
</reference>
<dbReference type="EMBL" id="JAYMYQ010000031">
    <property type="protein sequence ID" value="KAK7298162.1"/>
    <property type="molecule type" value="Genomic_DNA"/>
</dbReference>
<sequence>MKALWIFRIRASPIKSKKIQVHNITGERIRKEISNFLPPSSSVTKLSDHLPQLPAYSLLRFSPQQSVIEFSASSRLLTLESTGEVSLSQTVSHAVRERPLSLHTNPISKKVKVTTSPSDPDVSGRFLIKLFLSLLYSSQSLLLSSLMI</sequence>
<dbReference type="AlphaFoldDB" id="A0AAN9JHF7"/>
<keyword evidence="2" id="KW-1185">Reference proteome</keyword>
<evidence type="ECO:0000313" key="1">
    <source>
        <dbReference type="EMBL" id="KAK7298162.1"/>
    </source>
</evidence>
<proteinExistence type="predicted"/>
<organism evidence="1 2">
    <name type="scientific">Canavalia gladiata</name>
    <name type="common">Sword bean</name>
    <name type="synonym">Dolichos gladiatus</name>
    <dbReference type="NCBI Taxonomy" id="3824"/>
    <lineage>
        <taxon>Eukaryota</taxon>
        <taxon>Viridiplantae</taxon>
        <taxon>Streptophyta</taxon>
        <taxon>Embryophyta</taxon>
        <taxon>Tracheophyta</taxon>
        <taxon>Spermatophyta</taxon>
        <taxon>Magnoliopsida</taxon>
        <taxon>eudicotyledons</taxon>
        <taxon>Gunneridae</taxon>
        <taxon>Pentapetalae</taxon>
        <taxon>rosids</taxon>
        <taxon>fabids</taxon>
        <taxon>Fabales</taxon>
        <taxon>Fabaceae</taxon>
        <taxon>Papilionoideae</taxon>
        <taxon>50 kb inversion clade</taxon>
        <taxon>NPAAA clade</taxon>
        <taxon>indigoferoid/millettioid clade</taxon>
        <taxon>Phaseoleae</taxon>
        <taxon>Canavalia</taxon>
    </lineage>
</organism>
<comment type="caution">
    <text evidence="1">The sequence shown here is derived from an EMBL/GenBank/DDBJ whole genome shotgun (WGS) entry which is preliminary data.</text>
</comment>